<dbReference type="SUPFAM" id="SSF52283">
    <property type="entry name" value="Formate/glycerate dehydrogenase catalytic domain-like"/>
    <property type="match status" value="1"/>
</dbReference>
<dbReference type="EMBL" id="JABTTY010000001">
    <property type="protein sequence ID" value="MBE7525170.1"/>
    <property type="molecule type" value="Genomic_DNA"/>
</dbReference>
<evidence type="ECO:0000313" key="8">
    <source>
        <dbReference type="Proteomes" id="UP000710385"/>
    </source>
</evidence>
<reference evidence="7" key="1">
    <citation type="submission" date="2020-05" db="EMBL/GenBank/DDBJ databases">
        <title>High-Quality Genomes of Partial-Nitritation/Anammox System by Hierarchical Clustering Based Hybrid Assembly.</title>
        <authorList>
            <person name="Liu L."/>
            <person name="Wang Y."/>
            <person name="Che Y."/>
            <person name="Chen Y."/>
            <person name="Xia Y."/>
            <person name="Luo R."/>
            <person name="Cheng S.H."/>
            <person name="Zheng C."/>
            <person name="Zhang T."/>
        </authorList>
    </citation>
    <scope>NUCLEOTIDE SEQUENCE</scope>
    <source>
        <strain evidence="7">H1_PAT1</strain>
    </source>
</reference>
<name>A0A928TVI4_UNCKA</name>
<evidence type="ECO:0000259" key="5">
    <source>
        <dbReference type="Pfam" id="PF00389"/>
    </source>
</evidence>
<dbReference type="InterPro" id="IPR050857">
    <property type="entry name" value="D-2-hydroxyacid_DH"/>
</dbReference>
<dbReference type="InterPro" id="IPR006140">
    <property type="entry name" value="D-isomer_DH_NAD-bd"/>
</dbReference>
<dbReference type="Pfam" id="PF00389">
    <property type="entry name" value="2-Hacid_dh"/>
    <property type="match status" value="1"/>
</dbReference>
<dbReference type="Gene3D" id="3.40.50.720">
    <property type="entry name" value="NAD(P)-binding Rossmann-like Domain"/>
    <property type="match status" value="2"/>
</dbReference>
<dbReference type="FunFam" id="3.40.50.720:FF:000203">
    <property type="entry name" value="D-3-phosphoglycerate dehydrogenase (SerA)"/>
    <property type="match status" value="1"/>
</dbReference>
<feature type="domain" description="D-isomer specific 2-hydroxyacid dehydrogenase NAD-binding" evidence="6">
    <location>
        <begin position="113"/>
        <end position="297"/>
    </location>
</feature>
<dbReference type="InterPro" id="IPR029753">
    <property type="entry name" value="D-isomer_DH_CS"/>
</dbReference>
<dbReference type="Pfam" id="PF02826">
    <property type="entry name" value="2-Hacid_dh_C"/>
    <property type="match status" value="1"/>
</dbReference>
<evidence type="ECO:0000259" key="6">
    <source>
        <dbReference type="Pfam" id="PF02826"/>
    </source>
</evidence>
<proteinExistence type="inferred from homology"/>
<sequence>MNIFISFNPKGFAENAVRILKKAGHAVTVYPKVYGISRKELLRLSKGRDAVLPLLTDRIDEEFFRAAGPKLKIVANYAVGFDNVDLQAAKKHGVIVTNTPTEAVNESVGEHTFALMLTLAHRIAEADRFSKGGKYTGWKPDQLLGSNLRGKTLGIIGAGRIGSNVAFHAVNGFGMKLLYSDMKRNPDIEKTFRAKYVSMDALLKQSDYVSLHVPLLPSTKHLISAKQLRLMKKTAFLINTARGPVVDEKALLKALKAKKIAGAALDVFECEPAIDCDLRDDLELKAFENVILTPHIASATIEAREGMAEVAAKNIVAVLAGKKPLTPAKV</sequence>
<dbReference type="InterPro" id="IPR006139">
    <property type="entry name" value="D-isomer_2_OHA_DH_cat_dom"/>
</dbReference>
<dbReference type="GO" id="GO:0051287">
    <property type="term" value="F:NAD binding"/>
    <property type="evidence" value="ECO:0007669"/>
    <property type="project" value="InterPro"/>
</dbReference>
<dbReference type="PROSITE" id="PS00671">
    <property type="entry name" value="D_2_HYDROXYACID_DH_3"/>
    <property type="match status" value="1"/>
</dbReference>
<dbReference type="Proteomes" id="UP000710385">
    <property type="component" value="Unassembled WGS sequence"/>
</dbReference>
<feature type="domain" description="D-isomer specific 2-hydroxyacid dehydrogenase catalytic" evidence="5">
    <location>
        <begin position="13"/>
        <end position="326"/>
    </location>
</feature>
<keyword evidence="3" id="KW-0520">NAD</keyword>
<accession>A0A928TVI4</accession>
<dbReference type="PANTHER" id="PTHR42789:SF1">
    <property type="entry name" value="D-ISOMER SPECIFIC 2-HYDROXYACID DEHYDROGENASE FAMILY PROTEIN (AFU_ORTHOLOGUE AFUA_6G10090)"/>
    <property type="match status" value="1"/>
</dbReference>
<gene>
    <name evidence="7" type="ORF">HS096_02135</name>
</gene>
<dbReference type="SUPFAM" id="SSF51735">
    <property type="entry name" value="NAD(P)-binding Rossmann-fold domains"/>
    <property type="match status" value="1"/>
</dbReference>
<comment type="similarity">
    <text evidence="1 4">Belongs to the D-isomer specific 2-hydroxyacid dehydrogenase family.</text>
</comment>
<dbReference type="InterPro" id="IPR036291">
    <property type="entry name" value="NAD(P)-bd_dom_sf"/>
</dbReference>
<dbReference type="PANTHER" id="PTHR42789">
    <property type="entry name" value="D-ISOMER SPECIFIC 2-HYDROXYACID DEHYDROGENASE FAMILY PROTEIN (AFU_ORTHOLOGUE AFUA_6G10090)"/>
    <property type="match status" value="1"/>
</dbReference>
<dbReference type="AlphaFoldDB" id="A0A928TVI4"/>
<evidence type="ECO:0000256" key="4">
    <source>
        <dbReference type="RuleBase" id="RU003719"/>
    </source>
</evidence>
<evidence type="ECO:0000256" key="2">
    <source>
        <dbReference type="ARBA" id="ARBA00023002"/>
    </source>
</evidence>
<comment type="caution">
    <text evidence="7">The sequence shown here is derived from an EMBL/GenBank/DDBJ whole genome shotgun (WGS) entry which is preliminary data.</text>
</comment>
<evidence type="ECO:0000256" key="1">
    <source>
        <dbReference type="ARBA" id="ARBA00005854"/>
    </source>
</evidence>
<evidence type="ECO:0000256" key="3">
    <source>
        <dbReference type="ARBA" id="ARBA00023027"/>
    </source>
</evidence>
<organism evidence="7 8">
    <name type="scientific">candidate division WWE3 bacterium</name>
    <dbReference type="NCBI Taxonomy" id="2053526"/>
    <lineage>
        <taxon>Bacteria</taxon>
        <taxon>Katanobacteria</taxon>
    </lineage>
</organism>
<evidence type="ECO:0000313" key="7">
    <source>
        <dbReference type="EMBL" id="MBE7525170.1"/>
    </source>
</evidence>
<dbReference type="GO" id="GO:0016616">
    <property type="term" value="F:oxidoreductase activity, acting on the CH-OH group of donors, NAD or NADP as acceptor"/>
    <property type="evidence" value="ECO:0007669"/>
    <property type="project" value="InterPro"/>
</dbReference>
<protein>
    <submittedName>
        <fullName evidence="7">D-glycerate dehydrogenase</fullName>
    </submittedName>
</protein>
<dbReference type="CDD" id="cd05301">
    <property type="entry name" value="GDH"/>
    <property type="match status" value="1"/>
</dbReference>
<keyword evidence="2 4" id="KW-0560">Oxidoreductase</keyword>